<proteinExistence type="predicted"/>
<evidence type="ECO:0000313" key="2">
    <source>
        <dbReference type="EMBL" id="KAF5216134.1"/>
    </source>
</evidence>
<reference evidence="2 3" key="1">
    <citation type="journal article" date="2019" name="Genome Biol. Evol.">
        <title>Nanopore Sequencing Significantly Improves Genome Assembly of the Protozoan Parasite Trypanosoma cruzi.</title>
        <authorList>
            <person name="Diaz-Viraque F."/>
            <person name="Pita S."/>
            <person name="Greif G."/>
            <person name="de Souza R.C.M."/>
            <person name="Iraola G."/>
            <person name="Robello C."/>
        </authorList>
    </citation>
    <scope>NUCLEOTIDE SEQUENCE [LARGE SCALE GENOMIC DNA]</scope>
    <source>
        <strain evidence="2 3">Berenice</strain>
    </source>
</reference>
<feature type="transmembrane region" description="Helical" evidence="1">
    <location>
        <begin position="181"/>
        <end position="204"/>
    </location>
</feature>
<sequence length="304" mass="34942">MGVHAYIQWAHYVCAAWDEVRARVHARGHTQKVSERRVCVRAVHGSLSLTLTRPPPQQQPHTQQQEEAKEGRWCGRPRCCRHCLLYLRWNLYRRRFYPLWIPLLFPRNVHAVDLVDLLFHLFVADFHAVVLVVALVLFLLLCFLRVVLFVFVADLVVLLDVVVVLLIVFFLHQFLVAFEVVWSRVVFVLVGSGYSVHVPLLLLVEAVDLLQDGARLNYSDPPLLLLLLLLEEEEEEEEEALSVIVLSILVVFDFSCQPQLPSSHYFHIHPQLVGLDGNLISPPVFVGFFYPSLRTKHPSLPVNL</sequence>
<dbReference type="AlphaFoldDB" id="A0A7J6XNN8"/>
<accession>A0A7J6XNN8</accession>
<dbReference type="Proteomes" id="UP000583944">
    <property type="component" value="Unassembled WGS sequence"/>
</dbReference>
<dbReference type="EMBL" id="JABDHM010000232">
    <property type="protein sequence ID" value="KAF5216134.1"/>
    <property type="molecule type" value="Genomic_DNA"/>
</dbReference>
<name>A0A7J6XNN8_TRYCR</name>
<feature type="transmembrane region" description="Helical" evidence="1">
    <location>
        <begin position="128"/>
        <end position="148"/>
    </location>
</feature>
<keyword evidence="1" id="KW-0812">Transmembrane</keyword>
<evidence type="ECO:0000313" key="3">
    <source>
        <dbReference type="Proteomes" id="UP000583944"/>
    </source>
</evidence>
<gene>
    <name evidence="2" type="ORF">ECC02_011124</name>
</gene>
<keyword evidence="1" id="KW-0472">Membrane</keyword>
<protein>
    <submittedName>
        <fullName evidence="2">Uncharacterized protein</fullName>
    </submittedName>
</protein>
<organism evidence="2 3">
    <name type="scientific">Trypanosoma cruzi</name>
    <dbReference type="NCBI Taxonomy" id="5693"/>
    <lineage>
        <taxon>Eukaryota</taxon>
        <taxon>Discoba</taxon>
        <taxon>Euglenozoa</taxon>
        <taxon>Kinetoplastea</taxon>
        <taxon>Metakinetoplastina</taxon>
        <taxon>Trypanosomatida</taxon>
        <taxon>Trypanosomatidae</taxon>
        <taxon>Trypanosoma</taxon>
        <taxon>Schizotrypanum</taxon>
    </lineage>
</organism>
<keyword evidence="1" id="KW-1133">Transmembrane helix</keyword>
<comment type="caution">
    <text evidence="2">The sequence shown here is derived from an EMBL/GenBank/DDBJ whole genome shotgun (WGS) entry which is preliminary data.</text>
</comment>
<feature type="transmembrane region" description="Helical" evidence="1">
    <location>
        <begin position="155"/>
        <end position="175"/>
    </location>
</feature>
<dbReference type="VEuPathDB" id="TriTrypDB:ECC02_011124"/>
<evidence type="ECO:0000256" key="1">
    <source>
        <dbReference type="SAM" id="Phobius"/>
    </source>
</evidence>